<evidence type="ECO:0000256" key="6">
    <source>
        <dbReference type="ARBA" id="ARBA00022989"/>
    </source>
</evidence>
<keyword evidence="3" id="KW-1003">Cell membrane</keyword>
<feature type="transmembrane region" description="Helical" evidence="8">
    <location>
        <begin position="147"/>
        <end position="168"/>
    </location>
</feature>
<evidence type="ECO:0000256" key="4">
    <source>
        <dbReference type="ARBA" id="ARBA00022692"/>
    </source>
</evidence>
<feature type="transmembrane region" description="Helical" evidence="8">
    <location>
        <begin position="20"/>
        <end position="44"/>
    </location>
</feature>
<feature type="transmembrane region" description="Helical" evidence="8">
    <location>
        <begin position="116"/>
        <end position="135"/>
    </location>
</feature>
<dbReference type="GO" id="GO:0008360">
    <property type="term" value="P:regulation of cell shape"/>
    <property type="evidence" value="ECO:0007669"/>
    <property type="project" value="UniProtKB-KW"/>
</dbReference>
<evidence type="ECO:0000256" key="2">
    <source>
        <dbReference type="ARBA" id="ARBA00007776"/>
    </source>
</evidence>
<evidence type="ECO:0000256" key="7">
    <source>
        <dbReference type="ARBA" id="ARBA00023136"/>
    </source>
</evidence>
<keyword evidence="4 8" id="KW-0812">Transmembrane</keyword>
<comment type="subcellular location">
    <subcellularLocation>
        <location evidence="1">Cell membrane</location>
        <topology evidence="1">Multi-pass membrane protein</topology>
    </subcellularLocation>
</comment>
<dbReference type="KEGG" id="acob:P0Y56_01995"/>
<accession>A0AAJ6BQ34</accession>
<evidence type="ECO:0000256" key="5">
    <source>
        <dbReference type="ARBA" id="ARBA00022960"/>
    </source>
</evidence>
<gene>
    <name evidence="9" type="primary">mreD</name>
    <name evidence="9" type="ORF">P0Y56_01995</name>
</gene>
<dbReference type="EMBL" id="CP119316">
    <property type="protein sequence ID" value="WEK47080.1"/>
    <property type="molecule type" value="Genomic_DNA"/>
</dbReference>
<comment type="similarity">
    <text evidence="2">Belongs to the MreD family.</text>
</comment>
<proteinExistence type="inferred from homology"/>
<keyword evidence="5" id="KW-0133">Cell shape</keyword>
<evidence type="ECO:0000313" key="10">
    <source>
        <dbReference type="Proteomes" id="UP001218362"/>
    </source>
</evidence>
<feature type="transmembrane region" description="Helical" evidence="8">
    <location>
        <begin position="87"/>
        <end position="104"/>
    </location>
</feature>
<organism evidence="9 10">
    <name type="scientific">Candidatus Andeanibacterium colombiense</name>
    <dbReference type="NCBI Taxonomy" id="3121345"/>
    <lineage>
        <taxon>Bacteria</taxon>
        <taxon>Pseudomonadati</taxon>
        <taxon>Pseudomonadota</taxon>
        <taxon>Alphaproteobacteria</taxon>
        <taxon>Sphingomonadales</taxon>
        <taxon>Sphingomonadaceae</taxon>
        <taxon>Candidatus Andeanibacterium</taxon>
    </lineage>
</organism>
<protein>
    <submittedName>
        <fullName evidence="9">Rod shape-determining protein MreD</fullName>
    </submittedName>
</protein>
<evidence type="ECO:0000256" key="8">
    <source>
        <dbReference type="SAM" id="Phobius"/>
    </source>
</evidence>
<dbReference type="AlphaFoldDB" id="A0AAJ6BQ34"/>
<sequence length="180" mass="19986">MTATHRDRFGRTINREHSPLLAQGVPLLTILLGSLTPLLPIMAAGPVVPPFGFMVLLAWRIQRPGVLPMWIGLPLGTFDDLFSGQPFGSAIMLWSLALLALEAIETRFPWRGFWQDWLTAAGLIAAYLVIGAIVAGGQIDFWRVPLVAPQILLGILLFPLVARMVAFFDRVRLIRIRHVD</sequence>
<dbReference type="InterPro" id="IPR007227">
    <property type="entry name" value="Cell_shape_determining_MreD"/>
</dbReference>
<dbReference type="Pfam" id="PF04093">
    <property type="entry name" value="MreD"/>
    <property type="match status" value="1"/>
</dbReference>
<name>A0AAJ6BQ34_9SPHN</name>
<reference evidence="9" key="1">
    <citation type="submission" date="2023-03" db="EMBL/GenBank/DDBJ databases">
        <title>Andean soil-derived lignocellulolytic bacterial consortium as a source of novel taxa and putative plastic-active enzymes.</title>
        <authorList>
            <person name="Diaz-Garcia L."/>
            <person name="Chuvochina M."/>
            <person name="Feuerriegel G."/>
            <person name="Bunk B."/>
            <person name="Sproer C."/>
            <person name="Streit W.R."/>
            <person name="Rodriguez L.M."/>
            <person name="Overmann J."/>
            <person name="Jimenez D.J."/>
        </authorList>
    </citation>
    <scope>NUCLEOTIDE SEQUENCE</scope>
    <source>
        <strain evidence="9">MAG 26</strain>
    </source>
</reference>
<keyword evidence="7 8" id="KW-0472">Membrane</keyword>
<evidence type="ECO:0000256" key="1">
    <source>
        <dbReference type="ARBA" id="ARBA00004651"/>
    </source>
</evidence>
<keyword evidence="6 8" id="KW-1133">Transmembrane helix</keyword>
<dbReference type="GO" id="GO:0005886">
    <property type="term" value="C:plasma membrane"/>
    <property type="evidence" value="ECO:0007669"/>
    <property type="project" value="UniProtKB-SubCell"/>
</dbReference>
<evidence type="ECO:0000313" key="9">
    <source>
        <dbReference type="EMBL" id="WEK47080.1"/>
    </source>
</evidence>
<dbReference type="Proteomes" id="UP001218362">
    <property type="component" value="Chromosome"/>
</dbReference>
<evidence type="ECO:0000256" key="3">
    <source>
        <dbReference type="ARBA" id="ARBA00022475"/>
    </source>
</evidence>